<organism evidence="1 2">
    <name type="scientific">Acidithiobacillus thiooxidans ATCC 19377</name>
    <dbReference type="NCBI Taxonomy" id="637390"/>
    <lineage>
        <taxon>Bacteria</taxon>
        <taxon>Pseudomonadati</taxon>
        <taxon>Pseudomonadota</taxon>
        <taxon>Acidithiobacillia</taxon>
        <taxon>Acidithiobacillales</taxon>
        <taxon>Acidithiobacillaceae</taxon>
        <taxon>Acidithiobacillus</taxon>
    </lineage>
</organism>
<protein>
    <submittedName>
        <fullName evidence="1">Uncharacterized protein</fullName>
    </submittedName>
</protein>
<name>A0A543Q3N2_ACITH</name>
<dbReference type="Proteomes" id="UP000315403">
    <property type="component" value="Unassembled WGS sequence"/>
</dbReference>
<sequence>MQAVFFGWGRSDVSLVLAKKRHLANDAKCLFYLVRSERVELPTYWFVASNSHVFQVFDGFIKISYVVYQLFKKHTILEYPNTSRLVLFSLSRYCPATVPRIRELLYCFVGINP</sequence>
<proteinExistence type="predicted"/>
<gene>
    <name evidence="1" type="ORF">DLNHIDIE_00759</name>
</gene>
<dbReference type="AlphaFoldDB" id="A0A543Q3N2"/>
<reference evidence="1 2" key="1">
    <citation type="submission" date="2019-03" db="EMBL/GenBank/DDBJ databases">
        <title>New insights into Acidothiobacillus thiooxidans sulfur metabolism through coupled gene expression, solution geochemistry, microscopy and spectroscopy analyses.</title>
        <authorList>
            <person name="Camacho D."/>
            <person name="Frazao R."/>
            <person name="Fouillen A."/>
            <person name="Nanci A."/>
            <person name="Lang B.F."/>
            <person name="Apte S.C."/>
            <person name="Baron C."/>
            <person name="Warren L.A."/>
        </authorList>
    </citation>
    <scope>NUCLEOTIDE SEQUENCE [LARGE SCALE GENOMIC DNA]</scope>
    <source>
        <strain evidence="1 2">ATCC 19377</strain>
    </source>
</reference>
<evidence type="ECO:0000313" key="1">
    <source>
        <dbReference type="EMBL" id="TQN50898.1"/>
    </source>
</evidence>
<evidence type="ECO:0000313" key="2">
    <source>
        <dbReference type="Proteomes" id="UP000315403"/>
    </source>
</evidence>
<dbReference type="EMBL" id="SZUV01000001">
    <property type="protein sequence ID" value="TQN50898.1"/>
    <property type="molecule type" value="Genomic_DNA"/>
</dbReference>
<accession>A0A543Q3N2</accession>
<comment type="caution">
    <text evidence="1">The sequence shown here is derived from an EMBL/GenBank/DDBJ whole genome shotgun (WGS) entry which is preliminary data.</text>
</comment>